<gene>
    <name evidence="2" type="ORF">I7I51_00111</name>
</gene>
<protein>
    <submittedName>
        <fullName evidence="2">Uncharacterized protein</fullName>
    </submittedName>
</protein>
<dbReference type="Proteomes" id="UP000663671">
    <property type="component" value="Chromosome 1"/>
</dbReference>
<reference evidence="2" key="1">
    <citation type="submission" date="2021-01" db="EMBL/GenBank/DDBJ databases">
        <title>Chromosome-level genome assembly of a human fungal pathogen reveals clustering of transcriptionally co-regulated genes.</title>
        <authorList>
            <person name="Voorhies M."/>
            <person name="Cohen S."/>
            <person name="Shea T.P."/>
            <person name="Petrus S."/>
            <person name="Munoz J.F."/>
            <person name="Poplawski S."/>
            <person name="Goldman W.E."/>
            <person name="Michael T."/>
            <person name="Cuomo C.A."/>
            <person name="Sil A."/>
            <person name="Beyhan S."/>
        </authorList>
    </citation>
    <scope>NUCLEOTIDE SEQUENCE</scope>
    <source>
        <strain evidence="2">WU24</strain>
    </source>
</reference>
<organism evidence="2 3">
    <name type="scientific">Ajellomyces capsulatus</name>
    <name type="common">Darling's disease fungus</name>
    <name type="synonym">Histoplasma capsulatum</name>
    <dbReference type="NCBI Taxonomy" id="5037"/>
    <lineage>
        <taxon>Eukaryota</taxon>
        <taxon>Fungi</taxon>
        <taxon>Dikarya</taxon>
        <taxon>Ascomycota</taxon>
        <taxon>Pezizomycotina</taxon>
        <taxon>Eurotiomycetes</taxon>
        <taxon>Eurotiomycetidae</taxon>
        <taxon>Onygenales</taxon>
        <taxon>Ajellomycetaceae</taxon>
        <taxon>Histoplasma</taxon>
    </lineage>
</organism>
<dbReference type="OrthoDB" id="10546560at2759"/>
<evidence type="ECO:0000256" key="1">
    <source>
        <dbReference type="SAM" id="MobiDB-lite"/>
    </source>
</evidence>
<name>A0A8A1MEJ8_AJECA</name>
<accession>A0A8A1MEJ8</accession>
<feature type="region of interest" description="Disordered" evidence="1">
    <location>
        <begin position="1"/>
        <end position="77"/>
    </location>
</feature>
<feature type="compositionally biased region" description="Acidic residues" evidence="1">
    <location>
        <begin position="61"/>
        <end position="70"/>
    </location>
</feature>
<evidence type="ECO:0000313" key="3">
    <source>
        <dbReference type="Proteomes" id="UP000663671"/>
    </source>
</evidence>
<sequence length="135" mass="15543">MKKTPPPPDRKRARARGNAMFEEPSSEPPPFFRKEWIFEQKVACRPSATQASRDRSHQQQQEEEEEEEEEQRPSAVLKRRRYSNAALHRWLRVALHCVHFKRRGILESPDPTFQDARSLVSGCGGCSAATLESRG</sequence>
<dbReference type="VEuPathDB" id="FungiDB:I7I51_00111"/>
<dbReference type="EMBL" id="CP069114">
    <property type="protein sequence ID" value="QSS63054.1"/>
    <property type="molecule type" value="Genomic_DNA"/>
</dbReference>
<dbReference type="AlphaFoldDB" id="A0A8A1MEJ8"/>
<evidence type="ECO:0000313" key="2">
    <source>
        <dbReference type="EMBL" id="QSS63054.1"/>
    </source>
</evidence>
<proteinExistence type="predicted"/>